<feature type="transmembrane region" description="Helical" evidence="9">
    <location>
        <begin position="36"/>
        <end position="59"/>
    </location>
</feature>
<sequence length="328" mass="35277">MRRNEEKQGRQAPRRTSAGQRQRAYTRQRRRKRMQLLFYAAVFLVVVATAVVLCLTVLFKIQAVEVEGKSRYPQEQITAACGISTGENLFLADVGDAADKVKQACPYLGKVTVSRRLPAKIVIQVQESAVAGAAVWNGKYVYLDASGKVLEITAAAPADSPIVKGLDIQNAAVGHSVTYKNKQKSSLFGQIAQAVQDTGFTGVRGIDVSSEYQLRVTCKTKAGKTLTIVLGNATYLEKKFRFAKATIEQHLSDEQGTFDVSTVSKEKSITWFTPASSAASAAASSTASSKQSEGSSSISQAENQTEDTAEEDTGEDTDQGGQTEDGGE</sequence>
<evidence type="ECO:0000313" key="12">
    <source>
        <dbReference type="Proteomes" id="UP001300604"/>
    </source>
</evidence>
<dbReference type="EMBL" id="CP135996">
    <property type="protein sequence ID" value="WOC31505.1"/>
    <property type="molecule type" value="Genomic_DNA"/>
</dbReference>
<keyword evidence="7" id="KW-0131">Cell cycle</keyword>
<dbReference type="PANTHER" id="PTHR37820">
    <property type="entry name" value="CELL DIVISION PROTEIN DIVIB"/>
    <property type="match status" value="1"/>
</dbReference>
<evidence type="ECO:0000256" key="4">
    <source>
        <dbReference type="ARBA" id="ARBA00022692"/>
    </source>
</evidence>
<dbReference type="Gene3D" id="3.10.20.310">
    <property type="entry name" value="membrane protein fhac"/>
    <property type="match status" value="1"/>
</dbReference>
<reference evidence="11" key="2">
    <citation type="submission" date="2024-06" db="EMBL/GenBank/DDBJ databases">
        <title>Caproicibacterium argilliputei sp. nov, a novel caproic acid producing anaerobic bacterium isolated from pit mud.</title>
        <authorList>
            <person name="Xia S."/>
        </authorList>
    </citation>
    <scope>NUCLEOTIDE SEQUENCE</scope>
    <source>
        <strain evidence="11">ZCY20-5</strain>
    </source>
</reference>
<evidence type="ECO:0000313" key="11">
    <source>
        <dbReference type="EMBL" id="WOC31505.1"/>
    </source>
</evidence>
<name>A0AA97D6J2_9FIRM</name>
<dbReference type="RefSeq" id="WP_275846255.1">
    <property type="nucleotide sequence ID" value="NZ_CP135996.1"/>
</dbReference>
<organism evidence="11 12">
    <name type="scientific">Caproicibacterium argilliputei</name>
    <dbReference type="NCBI Taxonomy" id="3030016"/>
    <lineage>
        <taxon>Bacteria</taxon>
        <taxon>Bacillati</taxon>
        <taxon>Bacillota</taxon>
        <taxon>Clostridia</taxon>
        <taxon>Eubacteriales</taxon>
        <taxon>Oscillospiraceae</taxon>
        <taxon>Caproicibacterium</taxon>
    </lineage>
</organism>
<keyword evidence="12" id="KW-1185">Reference proteome</keyword>
<feature type="region of interest" description="Disordered" evidence="8">
    <location>
        <begin position="280"/>
        <end position="328"/>
    </location>
</feature>
<dbReference type="GO" id="GO:0005886">
    <property type="term" value="C:plasma membrane"/>
    <property type="evidence" value="ECO:0007669"/>
    <property type="project" value="TreeGrafter"/>
</dbReference>
<protein>
    <submittedName>
        <fullName evidence="11">FtsQ-type POTRA domain-containing protein</fullName>
    </submittedName>
</protein>
<evidence type="ECO:0000256" key="9">
    <source>
        <dbReference type="SAM" id="Phobius"/>
    </source>
</evidence>
<dbReference type="InterPro" id="IPR050487">
    <property type="entry name" value="FtsQ_DivIB"/>
</dbReference>
<evidence type="ECO:0000256" key="7">
    <source>
        <dbReference type="ARBA" id="ARBA00023306"/>
    </source>
</evidence>
<dbReference type="InterPro" id="IPR013685">
    <property type="entry name" value="POTRA_FtsQ_type"/>
</dbReference>
<evidence type="ECO:0000256" key="3">
    <source>
        <dbReference type="ARBA" id="ARBA00022618"/>
    </source>
</evidence>
<proteinExistence type="predicted"/>
<dbReference type="GO" id="GO:0051301">
    <property type="term" value="P:cell division"/>
    <property type="evidence" value="ECO:0007669"/>
    <property type="project" value="UniProtKB-KW"/>
</dbReference>
<dbReference type="PROSITE" id="PS51779">
    <property type="entry name" value="POTRA"/>
    <property type="match status" value="1"/>
</dbReference>
<evidence type="ECO:0000256" key="6">
    <source>
        <dbReference type="ARBA" id="ARBA00023136"/>
    </source>
</evidence>
<comment type="subcellular location">
    <subcellularLocation>
        <location evidence="1">Membrane</location>
    </subcellularLocation>
</comment>
<dbReference type="PANTHER" id="PTHR37820:SF1">
    <property type="entry name" value="CELL DIVISION PROTEIN FTSQ"/>
    <property type="match status" value="1"/>
</dbReference>
<reference evidence="11" key="1">
    <citation type="submission" date="2023-09" db="EMBL/GenBank/DDBJ databases">
        <authorList>
            <person name="Zeng C."/>
        </authorList>
    </citation>
    <scope>NUCLEOTIDE SEQUENCE</scope>
    <source>
        <strain evidence="11">ZCY20-5</strain>
    </source>
</reference>
<dbReference type="AlphaFoldDB" id="A0AA97D6J2"/>
<feature type="compositionally biased region" description="Low complexity" evidence="8">
    <location>
        <begin position="280"/>
        <end position="301"/>
    </location>
</feature>
<evidence type="ECO:0000256" key="5">
    <source>
        <dbReference type="ARBA" id="ARBA00022989"/>
    </source>
</evidence>
<accession>A0AA97D6J2</accession>
<feature type="domain" description="POTRA" evidence="10">
    <location>
        <begin position="59"/>
        <end position="128"/>
    </location>
</feature>
<feature type="compositionally biased region" description="Acidic residues" evidence="8">
    <location>
        <begin position="304"/>
        <end position="318"/>
    </location>
</feature>
<feature type="region of interest" description="Disordered" evidence="8">
    <location>
        <begin position="1"/>
        <end position="26"/>
    </location>
</feature>
<gene>
    <name evidence="11" type="ORF">PXC00_09810</name>
</gene>
<dbReference type="Pfam" id="PF08478">
    <property type="entry name" value="POTRA_1"/>
    <property type="match status" value="1"/>
</dbReference>
<evidence type="ECO:0000256" key="8">
    <source>
        <dbReference type="SAM" id="MobiDB-lite"/>
    </source>
</evidence>
<evidence type="ECO:0000256" key="1">
    <source>
        <dbReference type="ARBA" id="ARBA00004370"/>
    </source>
</evidence>
<keyword evidence="6 9" id="KW-0472">Membrane</keyword>
<dbReference type="KEGG" id="carl:PXC00_09810"/>
<keyword evidence="2" id="KW-1003">Cell membrane</keyword>
<evidence type="ECO:0000256" key="2">
    <source>
        <dbReference type="ARBA" id="ARBA00022475"/>
    </source>
</evidence>
<keyword evidence="3" id="KW-0132">Cell division</keyword>
<dbReference type="Proteomes" id="UP001300604">
    <property type="component" value="Chromosome"/>
</dbReference>
<keyword evidence="4 9" id="KW-0812">Transmembrane</keyword>
<evidence type="ECO:0000259" key="10">
    <source>
        <dbReference type="PROSITE" id="PS51779"/>
    </source>
</evidence>
<dbReference type="InterPro" id="IPR034746">
    <property type="entry name" value="POTRA"/>
</dbReference>
<keyword evidence="5 9" id="KW-1133">Transmembrane helix</keyword>